<dbReference type="InterPro" id="IPR025948">
    <property type="entry name" value="HTH-like_dom"/>
</dbReference>
<proteinExistence type="predicted"/>
<dbReference type="RefSeq" id="WP_207108379.1">
    <property type="nucleotide sequence ID" value="NZ_JAFLVR010000021.1"/>
</dbReference>
<dbReference type="InterPro" id="IPR002514">
    <property type="entry name" value="Transposase_8"/>
</dbReference>
<dbReference type="InterPro" id="IPR009057">
    <property type="entry name" value="Homeodomain-like_sf"/>
</dbReference>
<dbReference type="InterPro" id="IPR050900">
    <property type="entry name" value="Transposase_IS3/IS150/IS904"/>
</dbReference>
<dbReference type="PANTHER" id="PTHR46889:SF5">
    <property type="entry name" value="INTEGRASE PROTEIN"/>
    <property type="match status" value="1"/>
</dbReference>
<dbReference type="NCBIfam" id="NF033516">
    <property type="entry name" value="transpos_IS3"/>
    <property type="match status" value="1"/>
</dbReference>
<evidence type="ECO:0000259" key="2">
    <source>
        <dbReference type="PROSITE" id="PS50994"/>
    </source>
</evidence>
<dbReference type="Gene3D" id="1.10.10.60">
    <property type="entry name" value="Homeodomain-like"/>
    <property type="match status" value="1"/>
</dbReference>
<dbReference type="InterPro" id="IPR001584">
    <property type="entry name" value="Integrase_cat-core"/>
</dbReference>
<feature type="domain" description="Integrase catalytic" evidence="2">
    <location>
        <begin position="209"/>
        <end position="369"/>
    </location>
</feature>
<evidence type="ECO:0000313" key="4">
    <source>
        <dbReference type="Proteomes" id="UP000664495"/>
    </source>
</evidence>
<sequence>MSRRQRRTYSKEFKQQIVDLYLAGKPRAEIIREYELTASTFDKWVKQAQTTGSFKEKDNLTPEQQELIALRKKNKQLEMENDILKQAALIFGPKRQVIDANKHKYSISAMCKVLNISRQTYYYQTKTVESEAELEALVEEEFLRNRNAYGTRKLKKCLANLGLQVSRRRIGRIMKQRGLRSTYTLAHLKVPASSCNEAKTANVLDRNFSKETPLEAIVTDLTYVRVGKHWHYICLILDLFNREIIGYSCGKKKDAALVKAAFARIVYPLTNVTLFHTDRGKEFDNQTIEEILSAFDITRSLSKKGCPYDNAVAESTYKSVKVEFIRQSQFETLEDLQRELFDYVHWWNYLRLHGTLGYETPMAYRHQRSAKHALDNELGCDTGGEAA</sequence>
<dbReference type="SUPFAM" id="SSF46689">
    <property type="entry name" value="Homeodomain-like"/>
    <property type="match status" value="1"/>
</dbReference>
<organism evidence="3 4">
    <name type="scientific">Candidatus Enterococcus murrayae</name>
    <dbReference type="NCBI Taxonomy" id="2815321"/>
    <lineage>
        <taxon>Bacteria</taxon>
        <taxon>Bacillati</taxon>
        <taxon>Bacillota</taxon>
        <taxon>Bacilli</taxon>
        <taxon>Lactobacillales</taxon>
        <taxon>Enterococcaceae</taxon>
        <taxon>Enterococcus</taxon>
    </lineage>
</organism>
<dbReference type="Pfam" id="PF13333">
    <property type="entry name" value="rve_2"/>
    <property type="match status" value="1"/>
</dbReference>
<dbReference type="Pfam" id="PF13276">
    <property type="entry name" value="HTH_21"/>
    <property type="match status" value="1"/>
</dbReference>
<dbReference type="Pfam" id="PF01527">
    <property type="entry name" value="HTH_Tnp_1"/>
    <property type="match status" value="1"/>
</dbReference>
<protein>
    <submittedName>
        <fullName evidence="3">IS3 family transposase</fullName>
    </submittedName>
</protein>
<dbReference type="PANTHER" id="PTHR46889">
    <property type="entry name" value="TRANSPOSASE INSF FOR INSERTION SEQUENCE IS3B-RELATED"/>
    <property type="match status" value="1"/>
</dbReference>
<accession>A0ABS3HGN4</accession>
<dbReference type="Gene3D" id="3.30.420.10">
    <property type="entry name" value="Ribonuclease H-like superfamily/Ribonuclease H"/>
    <property type="match status" value="1"/>
</dbReference>
<comment type="function">
    <text evidence="1">Involved in the transposition of the insertion sequence.</text>
</comment>
<dbReference type="InterPro" id="IPR048020">
    <property type="entry name" value="Transpos_IS3"/>
</dbReference>
<dbReference type="EMBL" id="JAFLVR010000021">
    <property type="protein sequence ID" value="MBO0452606.1"/>
    <property type="molecule type" value="Genomic_DNA"/>
</dbReference>
<dbReference type="InterPro" id="IPR036397">
    <property type="entry name" value="RNaseH_sf"/>
</dbReference>
<evidence type="ECO:0000313" key="3">
    <source>
        <dbReference type="EMBL" id="MBO0452606.1"/>
    </source>
</evidence>
<dbReference type="PROSITE" id="PS50994">
    <property type="entry name" value="INTEGRASE"/>
    <property type="match status" value="1"/>
</dbReference>
<dbReference type="SUPFAM" id="SSF53098">
    <property type="entry name" value="Ribonuclease H-like"/>
    <property type="match status" value="1"/>
</dbReference>
<dbReference type="Proteomes" id="UP000664495">
    <property type="component" value="Unassembled WGS sequence"/>
</dbReference>
<reference evidence="3 4" key="1">
    <citation type="submission" date="2021-03" db="EMBL/GenBank/DDBJ databases">
        <title>Enterococcal diversity collection.</title>
        <authorList>
            <person name="Gilmore M.S."/>
            <person name="Schwartzman J."/>
            <person name="Van Tyne D."/>
            <person name="Martin M."/>
            <person name="Earl A.M."/>
            <person name="Manson A.L."/>
            <person name="Straub T."/>
            <person name="Salamzade R."/>
            <person name="Saavedra J."/>
            <person name="Lebreton F."/>
            <person name="Prichula J."/>
            <person name="Schaufler K."/>
            <person name="Gaca A."/>
            <person name="Sgardioli B."/>
            <person name="Wagenaar J."/>
            <person name="Strong T."/>
        </authorList>
    </citation>
    <scope>NUCLEOTIDE SEQUENCE [LARGE SCALE GENOMIC DNA]</scope>
    <source>
        <strain evidence="3 4">MJM16</strain>
    </source>
</reference>
<gene>
    <name evidence="3" type="ORF">JZO85_10015</name>
</gene>
<keyword evidence="4" id="KW-1185">Reference proteome</keyword>
<comment type="caution">
    <text evidence="3">The sequence shown here is derived from an EMBL/GenBank/DDBJ whole genome shotgun (WGS) entry which is preliminary data.</text>
</comment>
<dbReference type="InterPro" id="IPR012337">
    <property type="entry name" value="RNaseH-like_sf"/>
</dbReference>
<evidence type="ECO:0000256" key="1">
    <source>
        <dbReference type="ARBA" id="ARBA00002286"/>
    </source>
</evidence>
<name>A0ABS3HGN4_9ENTE</name>
<dbReference type="Pfam" id="PF00665">
    <property type="entry name" value="rve"/>
    <property type="match status" value="1"/>
</dbReference>